<evidence type="ECO:0000256" key="2">
    <source>
        <dbReference type="SAM" id="MobiDB-lite"/>
    </source>
</evidence>
<dbReference type="EMBL" id="JACEMT010000029">
    <property type="protein sequence ID" value="MBA4500893.1"/>
    <property type="molecule type" value="Genomic_DNA"/>
</dbReference>
<feature type="region of interest" description="Disordered" evidence="2">
    <location>
        <begin position="1"/>
        <end position="21"/>
    </location>
</feature>
<keyword evidence="1" id="KW-0175">Coiled coil</keyword>
<name>A0A7W2ABB8_9GAMM</name>
<feature type="coiled-coil region" evidence="1">
    <location>
        <begin position="303"/>
        <end position="379"/>
    </location>
</feature>
<evidence type="ECO:0000313" key="4">
    <source>
        <dbReference type="Proteomes" id="UP000538931"/>
    </source>
</evidence>
<protein>
    <submittedName>
        <fullName evidence="3">Uncharacterized protein</fullName>
    </submittedName>
</protein>
<comment type="caution">
    <text evidence="3">The sequence shown here is derived from an EMBL/GenBank/DDBJ whole genome shotgun (WGS) entry which is preliminary data.</text>
</comment>
<proteinExistence type="predicted"/>
<keyword evidence="4" id="KW-1185">Reference proteome</keyword>
<dbReference type="RefSeq" id="WP_181736365.1">
    <property type="nucleotide sequence ID" value="NZ_JACEMT010000029.1"/>
</dbReference>
<accession>A0A7W2ABB8</accession>
<feature type="region of interest" description="Disordered" evidence="2">
    <location>
        <begin position="43"/>
        <end position="65"/>
    </location>
</feature>
<evidence type="ECO:0000313" key="3">
    <source>
        <dbReference type="EMBL" id="MBA4500893.1"/>
    </source>
</evidence>
<dbReference type="Proteomes" id="UP000538931">
    <property type="component" value="Unassembled WGS sequence"/>
</dbReference>
<gene>
    <name evidence="3" type="ORF">H1S06_00715</name>
</gene>
<evidence type="ECO:0000256" key="1">
    <source>
        <dbReference type="SAM" id="Coils"/>
    </source>
</evidence>
<organism evidence="3 4">
    <name type="scientific">Marinobacterium marinum</name>
    <dbReference type="NCBI Taxonomy" id="2756129"/>
    <lineage>
        <taxon>Bacteria</taxon>
        <taxon>Pseudomonadati</taxon>
        <taxon>Pseudomonadota</taxon>
        <taxon>Gammaproteobacteria</taxon>
        <taxon>Oceanospirillales</taxon>
        <taxon>Oceanospirillaceae</taxon>
        <taxon>Marinobacterium</taxon>
    </lineage>
</organism>
<reference evidence="3 4" key="1">
    <citation type="submission" date="2020-07" db="EMBL/GenBank/DDBJ databases">
        <title>Bacterium isolated from marien macroalgae.</title>
        <authorList>
            <person name="Zhu K."/>
            <person name="Lu D."/>
            <person name="Du Z."/>
        </authorList>
    </citation>
    <scope>NUCLEOTIDE SEQUENCE [LARGE SCALE GENOMIC DNA]</scope>
    <source>
        <strain evidence="3 4">3-1745</strain>
    </source>
</reference>
<dbReference type="AlphaFoldDB" id="A0A7W2ABB8"/>
<sequence length="440" mass="49779">MSDAKSGIGGGGDKIRSMLSLRKKEDIAVEKPVAKIEKDRALVEEKNELETENKKKSENRSVKGCEPKKTAQDILLGAFSKQHDKDGSIKPAKITKRDLKSLNSLNTHEVLTRELVNSIAEAAALTDPSLDCLAELALSVTDESEGDWQQALFTFCVQVASGVWIHKHTGSVDLFRDIFVEHNNRDDWPNILEYSLSQKYQKRIAGLKSRETFQSSGESEALEPVSGLSSREQQKTLEKQHRNLLLIGVLWLLNESKCDLRDIIGYLNESVVIDHGSKATLKDVSLLLAGQWLSPSSRVIRLLAMQAEQRTQLEDDLKRTEKLMLQKDQQIEQLRCDLTAKKNEVQRAITEAQNYQTALEELKKQAEDQQLDARAARTHLRDNEGKVRAKAFNLLSEEVLEPLRLSLSALQRENPKTKVAIHQIELVVESIERDLQWFKE</sequence>